<organism evidence="2 3">
    <name type="scientific">Phytophthora lilii</name>
    <dbReference type="NCBI Taxonomy" id="2077276"/>
    <lineage>
        <taxon>Eukaryota</taxon>
        <taxon>Sar</taxon>
        <taxon>Stramenopiles</taxon>
        <taxon>Oomycota</taxon>
        <taxon>Peronosporomycetes</taxon>
        <taxon>Peronosporales</taxon>
        <taxon>Peronosporaceae</taxon>
        <taxon>Phytophthora</taxon>
    </lineage>
</organism>
<proteinExistence type="predicted"/>
<dbReference type="Pfam" id="PF00069">
    <property type="entry name" value="Pkinase"/>
    <property type="match status" value="1"/>
</dbReference>
<dbReference type="GO" id="GO:0004674">
    <property type="term" value="F:protein serine/threonine kinase activity"/>
    <property type="evidence" value="ECO:0007669"/>
    <property type="project" value="TreeGrafter"/>
</dbReference>
<evidence type="ECO:0000313" key="2">
    <source>
        <dbReference type="EMBL" id="GMF12514.1"/>
    </source>
</evidence>
<dbReference type="InterPro" id="IPR008271">
    <property type="entry name" value="Ser/Thr_kinase_AS"/>
</dbReference>
<dbReference type="Proteomes" id="UP001165083">
    <property type="component" value="Unassembled WGS sequence"/>
</dbReference>
<dbReference type="PROSITE" id="PS00108">
    <property type="entry name" value="PROTEIN_KINASE_ST"/>
    <property type="match status" value="1"/>
</dbReference>
<comment type="caution">
    <text evidence="2">The sequence shown here is derived from an EMBL/GenBank/DDBJ whole genome shotgun (WGS) entry which is preliminary data.</text>
</comment>
<dbReference type="AlphaFoldDB" id="A0A9W6TGZ8"/>
<dbReference type="PANTHER" id="PTHR44329:SF214">
    <property type="entry name" value="PROTEIN KINASE DOMAIN-CONTAINING PROTEIN"/>
    <property type="match status" value="1"/>
</dbReference>
<protein>
    <submittedName>
        <fullName evidence="2">Unnamed protein product</fullName>
    </submittedName>
</protein>
<dbReference type="InterPro" id="IPR051681">
    <property type="entry name" value="Ser/Thr_Kinases-Pseudokinases"/>
</dbReference>
<dbReference type="GO" id="GO:0005524">
    <property type="term" value="F:ATP binding"/>
    <property type="evidence" value="ECO:0007669"/>
    <property type="project" value="InterPro"/>
</dbReference>
<gene>
    <name evidence="2" type="ORF">Plil01_000311600</name>
</gene>
<dbReference type="PANTHER" id="PTHR44329">
    <property type="entry name" value="SERINE/THREONINE-PROTEIN KINASE TNNI3K-RELATED"/>
    <property type="match status" value="1"/>
</dbReference>
<evidence type="ECO:0000313" key="3">
    <source>
        <dbReference type="Proteomes" id="UP001165083"/>
    </source>
</evidence>
<name>A0A9W6TGZ8_9STRA</name>
<evidence type="ECO:0000259" key="1">
    <source>
        <dbReference type="PROSITE" id="PS50011"/>
    </source>
</evidence>
<dbReference type="SMART" id="SM00220">
    <property type="entry name" value="S_TKc"/>
    <property type="match status" value="1"/>
</dbReference>
<feature type="domain" description="Protein kinase" evidence="1">
    <location>
        <begin position="87"/>
        <end position="417"/>
    </location>
</feature>
<dbReference type="OrthoDB" id="120806at2759"/>
<dbReference type="Gene3D" id="1.10.510.10">
    <property type="entry name" value="Transferase(Phosphotransferase) domain 1"/>
    <property type="match status" value="1"/>
</dbReference>
<reference evidence="2" key="1">
    <citation type="submission" date="2023-04" db="EMBL/GenBank/DDBJ databases">
        <title>Phytophthora lilii NBRC 32176.</title>
        <authorList>
            <person name="Ichikawa N."/>
            <person name="Sato H."/>
            <person name="Tonouchi N."/>
        </authorList>
    </citation>
    <scope>NUCLEOTIDE SEQUENCE</scope>
    <source>
        <strain evidence="2">NBRC 32176</strain>
    </source>
</reference>
<keyword evidence="3" id="KW-1185">Reference proteome</keyword>
<dbReference type="InterPro" id="IPR011009">
    <property type="entry name" value="Kinase-like_dom_sf"/>
</dbReference>
<dbReference type="InterPro" id="IPR000719">
    <property type="entry name" value="Prot_kinase_dom"/>
</dbReference>
<accession>A0A9W6TGZ8</accession>
<dbReference type="SUPFAM" id="SSF56112">
    <property type="entry name" value="Protein kinase-like (PK-like)"/>
    <property type="match status" value="1"/>
</dbReference>
<dbReference type="PROSITE" id="PS50011">
    <property type="entry name" value="PROTEIN_KINASE_DOM"/>
    <property type="match status" value="1"/>
</dbReference>
<sequence>MQREDPEQQCSISAVVNKMDILIQKLAQDQPQEKSYDDTIERLEYVKDAVEDVDDAFYQQIFIGLDTVCNMYLKPTGQMYDNVVSVLEDIQLAIQQQYSTTNPIQRLSSSRATDSSLEFFIKQFERLLNALEAPKNAYIDLQTQWMKLRNKKIEVFMSEIDKTLTLMHPTDKEGLITLLQQELRNPNYSDPQREIIQNSYDNLCSKKSCEAHMVDSENCSEPVMLERHSLFVKRPSGSLDRYLKAHPDKVWGKLYEAALGLEYLHARGIVHRDLKCDNILVGSDGLAKVTDFGLSAAVTAVNQGRVSGAVRWVAPECLDGGNASYGSDIYSLGMCVIEAVSGKWPWGGQMVNEVVRDNVLKGNLPPCPTEFTNRQWELVKAMCRFEPEKRLSILVVVQYLKQLSKDTSATCTIHEFQALNMSGLEYTSSLHQMLLRIPSNERNQASRFIYELLASRLEDLYNGEYEDAFKDTLNVVAIAAREWIMRISEKQLSVDEVKIVFRGFSLHRQLDRVLAEHFIKPSNDTHNWTKKCSHCLRTGGG</sequence>
<dbReference type="EMBL" id="BSXW01000123">
    <property type="protein sequence ID" value="GMF12514.1"/>
    <property type="molecule type" value="Genomic_DNA"/>
</dbReference>